<protein>
    <recommendedName>
        <fullName evidence="4">DUF4156 domain-containing protein</fullName>
    </recommendedName>
</protein>
<feature type="chain" id="PRO_5012007061" description="DUF4156 domain-containing protein" evidence="1">
    <location>
        <begin position="21"/>
        <end position="109"/>
    </location>
</feature>
<evidence type="ECO:0008006" key="4">
    <source>
        <dbReference type="Google" id="ProtNLM"/>
    </source>
</evidence>
<feature type="signal peptide" evidence="1">
    <location>
        <begin position="1"/>
        <end position="20"/>
    </location>
</feature>
<dbReference type="Pfam" id="PF13698">
    <property type="entry name" value="DUF4156"/>
    <property type="match status" value="1"/>
</dbReference>
<dbReference type="STRING" id="64969.SAMN02745127_02794"/>
<comment type="caution">
    <text evidence="2">The sequence shown here is derived from an EMBL/GenBank/DDBJ whole genome shotgun (WGS) entry which is preliminary data.</text>
</comment>
<dbReference type="OrthoDB" id="6120981at2"/>
<dbReference type="EMBL" id="MTSM01000026">
    <property type="protein sequence ID" value="OPX54424.1"/>
    <property type="molecule type" value="Genomic_DNA"/>
</dbReference>
<dbReference type="AlphaFoldDB" id="A0A1T4S6Q7"/>
<proteinExistence type="predicted"/>
<sequence>MKCYRVLKTAVISLSLVLISACNWVKPVEGSDQVNLVQASNLTGCQKLGHTTSFVKDQVAGLARNQKTVTEELVTLGKNQAVEMGGDSIVQTSELKEGKMEFEIFRCKR</sequence>
<accession>A0A1T4S6Q7</accession>
<evidence type="ECO:0000256" key="1">
    <source>
        <dbReference type="SAM" id="SignalP"/>
    </source>
</evidence>
<evidence type="ECO:0000313" key="3">
    <source>
        <dbReference type="Proteomes" id="UP000191418"/>
    </source>
</evidence>
<keyword evidence="3" id="KW-1185">Reference proteome</keyword>
<name>A0A1T4S6Q7_9GAMM</name>
<reference evidence="2 3" key="1">
    <citation type="submission" date="2017-01" db="EMBL/GenBank/DDBJ databases">
        <title>Genome Sequencing of a Marine Spirillum, Oceanospirillum multiglobuliferum ATCC 33336, from Japan.</title>
        <authorList>
            <person name="Carney J.G."/>
            <person name="Trachtenberg A.M."/>
            <person name="Rheaume B.A."/>
            <person name="Linnane J.D."/>
            <person name="Pitts N.L."/>
            <person name="Mykles D.L."/>
            <person name="Maclea K.S."/>
        </authorList>
    </citation>
    <scope>NUCLEOTIDE SEQUENCE [LARGE SCALE GENOMIC DNA]</scope>
    <source>
        <strain evidence="2 3">ATCC 33336</strain>
    </source>
</reference>
<dbReference type="PROSITE" id="PS51257">
    <property type="entry name" value="PROKAR_LIPOPROTEIN"/>
    <property type="match status" value="1"/>
</dbReference>
<gene>
    <name evidence="2" type="ORF">BTE48_14435</name>
</gene>
<dbReference type="RefSeq" id="WP_078746322.1">
    <property type="nucleotide sequence ID" value="NZ_FUXG01000025.1"/>
</dbReference>
<organism evidence="2 3">
    <name type="scientific">Oceanospirillum multiglobuliferum</name>
    <dbReference type="NCBI Taxonomy" id="64969"/>
    <lineage>
        <taxon>Bacteria</taxon>
        <taxon>Pseudomonadati</taxon>
        <taxon>Pseudomonadota</taxon>
        <taxon>Gammaproteobacteria</taxon>
        <taxon>Oceanospirillales</taxon>
        <taxon>Oceanospirillaceae</taxon>
        <taxon>Oceanospirillum</taxon>
    </lineage>
</organism>
<evidence type="ECO:0000313" key="2">
    <source>
        <dbReference type="EMBL" id="OPX54424.1"/>
    </source>
</evidence>
<dbReference type="Proteomes" id="UP000191418">
    <property type="component" value="Unassembled WGS sequence"/>
</dbReference>
<keyword evidence="1" id="KW-0732">Signal</keyword>
<dbReference type="InterPro" id="IPR025294">
    <property type="entry name" value="DUF4156"/>
</dbReference>